<protein>
    <recommendedName>
        <fullName evidence="4">NAD(P)-binding protein</fullName>
    </recommendedName>
</protein>
<dbReference type="SUPFAM" id="SSF51735">
    <property type="entry name" value="NAD(P)-binding Rossmann-fold domains"/>
    <property type="match status" value="1"/>
</dbReference>
<reference evidence="2" key="1">
    <citation type="submission" date="2023-03" db="EMBL/GenBank/DDBJ databases">
        <title>Massive genome expansion in bonnet fungi (Mycena s.s.) driven by repeated elements and novel gene families across ecological guilds.</title>
        <authorList>
            <consortium name="Lawrence Berkeley National Laboratory"/>
            <person name="Harder C.B."/>
            <person name="Miyauchi S."/>
            <person name="Viragh M."/>
            <person name="Kuo A."/>
            <person name="Thoen E."/>
            <person name="Andreopoulos B."/>
            <person name="Lu D."/>
            <person name="Skrede I."/>
            <person name="Drula E."/>
            <person name="Henrissat B."/>
            <person name="Morin E."/>
            <person name="Kohler A."/>
            <person name="Barry K."/>
            <person name="LaButti K."/>
            <person name="Morin E."/>
            <person name="Salamov A."/>
            <person name="Lipzen A."/>
            <person name="Mereny Z."/>
            <person name="Hegedus B."/>
            <person name="Baldrian P."/>
            <person name="Stursova M."/>
            <person name="Weitz H."/>
            <person name="Taylor A."/>
            <person name="Grigoriev I.V."/>
            <person name="Nagy L.G."/>
            <person name="Martin F."/>
            <person name="Kauserud H."/>
        </authorList>
    </citation>
    <scope>NUCLEOTIDE SEQUENCE</scope>
    <source>
        <strain evidence="2">CBHHK173m</strain>
    </source>
</reference>
<evidence type="ECO:0000256" key="1">
    <source>
        <dbReference type="SAM" id="MobiDB-lite"/>
    </source>
</evidence>
<dbReference type="Proteomes" id="UP001222325">
    <property type="component" value="Unassembled WGS sequence"/>
</dbReference>
<dbReference type="PRINTS" id="PR00081">
    <property type="entry name" value="GDHRDH"/>
</dbReference>
<dbReference type="InterPro" id="IPR036291">
    <property type="entry name" value="NAD(P)-bd_dom_sf"/>
</dbReference>
<dbReference type="InterPro" id="IPR002347">
    <property type="entry name" value="SDR_fam"/>
</dbReference>
<organism evidence="2 3">
    <name type="scientific">Mycena belliarum</name>
    <dbReference type="NCBI Taxonomy" id="1033014"/>
    <lineage>
        <taxon>Eukaryota</taxon>
        <taxon>Fungi</taxon>
        <taxon>Dikarya</taxon>
        <taxon>Basidiomycota</taxon>
        <taxon>Agaricomycotina</taxon>
        <taxon>Agaricomycetes</taxon>
        <taxon>Agaricomycetidae</taxon>
        <taxon>Agaricales</taxon>
        <taxon>Marasmiineae</taxon>
        <taxon>Mycenaceae</taxon>
        <taxon>Mycena</taxon>
    </lineage>
</organism>
<dbReference type="Gene3D" id="3.40.50.720">
    <property type="entry name" value="NAD(P)-binding Rossmann-like Domain"/>
    <property type="match status" value="1"/>
</dbReference>
<keyword evidence="3" id="KW-1185">Reference proteome</keyword>
<feature type="region of interest" description="Disordered" evidence="1">
    <location>
        <begin position="199"/>
        <end position="224"/>
    </location>
</feature>
<dbReference type="Pfam" id="PF13561">
    <property type="entry name" value="adh_short_C2"/>
    <property type="match status" value="1"/>
</dbReference>
<gene>
    <name evidence="2" type="ORF">B0H15DRAFT_815935</name>
</gene>
<dbReference type="EMBL" id="JARJCN010000004">
    <property type="protein sequence ID" value="KAJ7101392.1"/>
    <property type="molecule type" value="Genomic_DNA"/>
</dbReference>
<name>A0AAD6XYD2_9AGAR</name>
<comment type="caution">
    <text evidence="2">The sequence shown here is derived from an EMBL/GenBank/DDBJ whole genome shotgun (WGS) entry which is preliminary data.</text>
</comment>
<evidence type="ECO:0000313" key="3">
    <source>
        <dbReference type="Proteomes" id="UP001222325"/>
    </source>
</evidence>
<accession>A0AAD6XYD2</accession>
<proteinExistence type="predicted"/>
<evidence type="ECO:0000313" key="2">
    <source>
        <dbReference type="EMBL" id="KAJ7101392.1"/>
    </source>
</evidence>
<dbReference type="PANTHER" id="PTHR43431:SF7">
    <property type="entry name" value="OXIDOREDUCTASE, SHORT CHAIN DEHYDROGENASE_REDUCTASE FAMILY (AFU_ORTHOLOGUE AFUA_5G14000)"/>
    <property type="match status" value="1"/>
</dbReference>
<evidence type="ECO:0008006" key="4">
    <source>
        <dbReference type="Google" id="ProtNLM"/>
    </source>
</evidence>
<sequence>MVSSVLVLAGVGNGSGTGGAVARLFAKEGYTVALVSRGAEALDALAKSIRTSGGKAESFPVPAYGAEELTGAFASIHARFPAPEYAITAAVFNAGHGVWKPFLDITPEDVRESTKVNIESAFAFSRAAILAFQKNEVTPGTGKKGTLVFTGATASIRGNVVTSAFAAGKFALRALSQSLAKEFGKQDIHVAHTIIDGSIATGNTRGDRNTPPSGPVENTTPNAKLSPESIAASYLYLVKQDQSAMTWELDLRPSHEKW</sequence>
<dbReference type="PANTHER" id="PTHR43431">
    <property type="entry name" value="OXIDOREDUCTASE, SHORT CHAIN DEHYDROGENASE/REDUCTASE FAMILY (AFU_ORTHOLOGUE AFUA_5G14000)"/>
    <property type="match status" value="1"/>
</dbReference>
<dbReference type="AlphaFoldDB" id="A0AAD6XYD2"/>